<dbReference type="Gene3D" id="2.160.20.10">
    <property type="entry name" value="Single-stranded right-handed beta-helix, Pectin lyase-like"/>
    <property type="match status" value="1"/>
</dbReference>
<feature type="domain" description="Periplasmic copper-binding protein NosD beta helix" evidence="2">
    <location>
        <begin position="371"/>
        <end position="548"/>
    </location>
</feature>
<dbReference type="Pfam" id="PF05048">
    <property type="entry name" value="NosD"/>
    <property type="match status" value="1"/>
</dbReference>
<organism evidence="3 4">
    <name type="scientific">Salinadaptatus halalkaliphilus</name>
    <dbReference type="NCBI Taxonomy" id="2419781"/>
    <lineage>
        <taxon>Archaea</taxon>
        <taxon>Methanobacteriati</taxon>
        <taxon>Methanobacteriota</taxon>
        <taxon>Stenosarchaea group</taxon>
        <taxon>Halobacteria</taxon>
        <taxon>Halobacteriales</taxon>
        <taxon>Natrialbaceae</taxon>
        <taxon>Salinadaptatus</taxon>
    </lineage>
</organism>
<gene>
    <name evidence="3" type="ORF">D8Y22_11395</name>
</gene>
<dbReference type="PANTHER" id="PTHR22990:SF15">
    <property type="entry name" value="F-BOX ONLY PROTEIN 10"/>
    <property type="match status" value="1"/>
</dbReference>
<sequence length="636" mass="67008">MLPGSRGSLLVIVLVVGAGCTLGLFVIDTAASDPAPVPFGDTVTMGVSLESDPDLGEDITIPKAQVYYTQYEYVVGYRGVERFVDASQQPSHEDRFGTPMAVSVTDFSETDLELSAAGYPTTDDAPDWTSAEDALYVVGSAAQTPAGATVVPFSERDDADAFAAAHGGTVRTWNGLLEAEFDIDDAEMVREQVDRRHHEVDARVTDAQQRRDRPVEVVVGDDTATVQAAIETAPPESTVLVPNGTYDEHVEIDRPITLAGAGDATIRGNGTETVVTVTADRAAVADLQIDGVGNTTQPEPEDDPADAEDVLEMAYGHGDAGIEVDDANRPLVENVSIRTPATGILLRESPNATIRTATVVSTADDTDGSMGVLTMRSPDTVVADATLANGRDGVYAHRSDGLVVRHSSLENHRIGVHLMYTSEVILADNEITTVRSSAIDVMTAPEHNAIVGNRIRDATQGVVMAGSHSYVAENVITDTDVGITTGAGNSIYERNVVAGNADGVQASQLLPTNEVVDNDFVANHRHATAQLGSRRHWTAAGSGNYWHGAVGASDGRTLERSYAPTDPVDERLHRVDGAATLTRAPALDAQASVEGAVAGLRGSQVVDTAPRCEPANPDLLEEAGWASVANGCGDVR</sequence>
<dbReference type="InterPro" id="IPR006626">
    <property type="entry name" value="PbH1"/>
</dbReference>
<evidence type="ECO:0000259" key="2">
    <source>
        <dbReference type="Pfam" id="PF05048"/>
    </source>
</evidence>
<dbReference type="AlphaFoldDB" id="A0A4S3TNC0"/>
<protein>
    <submittedName>
        <fullName evidence="3">Nitrous oxide reductase accessory protein NosL/NosD</fullName>
    </submittedName>
</protein>
<dbReference type="InterPro" id="IPR012334">
    <property type="entry name" value="Pectin_lyas_fold"/>
</dbReference>
<evidence type="ECO:0000313" key="4">
    <source>
        <dbReference type="Proteomes" id="UP000318864"/>
    </source>
</evidence>
<dbReference type="SUPFAM" id="SSF160387">
    <property type="entry name" value="NosL/MerB-like"/>
    <property type="match status" value="1"/>
</dbReference>
<proteinExistence type="predicted"/>
<dbReference type="Gene3D" id="3.30.70.2050">
    <property type="match status" value="1"/>
</dbReference>
<dbReference type="Proteomes" id="UP000318864">
    <property type="component" value="Unassembled WGS sequence"/>
</dbReference>
<comment type="caution">
    <text evidence="3">The sequence shown here is derived from an EMBL/GenBank/DDBJ whole genome shotgun (WGS) entry which is preliminary data.</text>
</comment>
<dbReference type="EMBL" id="RBZW01000027">
    <property type="protein sequence ID" value="THE64713.1"/>
    <property type="molecule type" value="Genomic_DNA"/>
</dbReference>
<evidence type="ECO:0000313" key="3">
    <source>
        <dbReference type="EMBL" id="THE64713.1"/>
    </source>
</evidence>
<dbReference type="InterPro" id="IPR051550">
    <property type="entry name" value="SCF-Subunits/Alg-Epimerases"/>
</dbReference>
<dbReference type="RefSeq" id="WP_141464820.1">
    <property type="nucleotide sequence ID" value="NZ_RBZW01000027.1"/>
</dbReference>
<keyword evidence="1" id="KW-0677">Repeat</keyword>
<dbReference type="SMART" id="SM00710">
    <property type="entry name" value="PbH1"/>
    <property type="match status" value="7"/>
</dbReference>
<dbReference type="InterPro" id="IPR008719">
    <property type="entry name" value="N2O_reductase_NosL"/>
</dbReference>
<accession>A0A4S3TNC0</accession>
<name>A0A4S3TNC0_9EURY</name>
<dbReference type="PROSITE" id="PS51257">
    <property type="entry name" value="PROKAR_LIPOPROTEIN"/>
    <property type="match status" value="1"/>
</dbReference>
<dbReference type="PANTHER" id="PTHR22990">
    <property type="entry name" value="F-BOX ONLY PROTEIN"/>
    <property type="match status" value="1"/>
</dbReference>
<reference evidence="3 4" key="1">
    <citation type="submission" date="2018-10" db="EMBL/GenBank/DDBJ databases">
        <title>Natronolimnobius sp. XQ-INN 246 isolated from Inner Mongolia Autonomous Region of China.</title>
        <authorList>
            <person name="Xue Q."/>
        </authorList>
    </citation>
    <scope>NUCLEOTIDE SEQUENCE [LARGE SCALE GENOMIC DNA]</scope>
    <source>
        <strain evidence="3 4">XQ-INN 246</strain>
    </source>
</reference>
<evidence type="ECO:0000256" key="1">
    <source>
        <dbReference type="ARBA" id="ARBA00022737"/>
    </source>
</evidence>
<dbReference type="InterPro" id="IPR011050">
    <property type="entry name" value="Pectin_lyase_fold/virulence"/>
</dbReference>
<keyword evidence="4" id="KW-1185">Reference proteome</keyword>
<dbReference type="InterPro" id="IPR007742">
    <property type="entry name" value="NosD_dom"/>
</dbReference>
<dbReference type="SUPFAM" id="SSF51126">
    <property type="entry name" value="Pectin lyase-like"/>
    <property type="match status" value="1"/>
</dbReference>
<dbReference type="OrthoDB" id="29186at2157"/>
<dbReference type="Pfam" id="PF05573">
    <property type="entry name" value="NosL"/>
    <property type="match status" value="1"/>
</dbReference>